<organism evidence="1 2">
    <name type="scientific">Triparma retinervis</name>
    <dbReference type="NCBI Taxonomy" id="2557542"/>
    <lineage>
        <taxon>Eukaryota</taxon>
        <taxon>Sar</taxon>
        <taxon>Stramenopiles</taxon>
        <taxon>Ochrophyta</taxon>
        <taxon>Bolidophyceae</taxon>
        <taxon>Parmales</taxon>
        <taxon>Triparmaceae</taxon>
        <taxon>Triparma</taxon>
    </lineage>
</organism>
<evidence type="ECO:0000313" key="1">
    <source>
        <dbReference type="EMBL" id="GMH48404.1"/>
    </source>
</evidence>
<comment type="caution">
    <text evidence="1">The sequence shown here is derived from an EMBL/GenBank/DDBJ whole genome shotgun (WGS) entry which is preliminary data.</text>
</comment>
<dbReference type="InterPro" id="IPR016024">
    <property type="entry name" value="ARM-type_fold"/>
</dbReference>
<protein>
    <submittedName>
        <fullName evidence="1">Uncharacterized protein</fullName>
    </submittedName>
</protein>
<dbReference type="GO" id="GO:0005783">
    <property type="term" value="C:endoplasmic reticulum"/>
    <property type="evidence" value="ECO:0007669"/>
    <property type="project" value="TreeGrafter"/>
</dbReference>
<dbReference type="Gene3D" id="1.25.10.10">
    <property type="entry name" value="Leucine-rich Repeat Variant"/>
    <property type="match status" value="1"/>
</dbReference>
<reference evidence="1" key="1">
    <citation type="submission" date="2022-07" db="EMBL/GenBank/DDBJ databases">
        <title>Genome analysis of Parmales, a sister group of diatoms, reveals the evolutionary specialization of diatoms from phago-mixotrophs to photoautotrophs.</title>
        <authorList>
            <person name="Ban H."/>
            <person name="Sato S."/>
            <person name="Yoshikawa S."/>
            <person name="Kazumasa Y."/>
            <person name="Nakamura Y."/>
            <person name="Ichinomiya M."/>
            <person name="Saitoh K."/>
            <person name="Sato N."/>
            <person name="Blanc-Mathieu R."/>
            <person name="Endo H."/>
            <person name="Kuwata A."/>
            <person name="Ogata H."/>
        </authorList>
    </citation>
    <scope>NUCLEOTIDE SEQUENCE</scope>
</reference>
<dbReference type="AlphaFoldDB" id="A0A9W6Z6U9"/>
<dbReference type="InterPro" id="IPR011989">
    <property type="entry name" value="ARM-like"/>
</dbReference>
<dbReference type="Proteomes" id="UP001165082">
    <property type="component" value="Unassembled WGS sequence"/>
</dbReference>
<gene>
    <name evidence="1" type="ORF">TrRE_jg1625</name>
</gene>
<name>A0A9W6Z6U9_9STRA</name>
<proteinExistence type="predicted"/>
<sequence length="206" mass="23170">MYRTYERIPAKERPELPERGDPNFKVVMRELWDRRQKELKAAMERMADVPTVLEELIKDLSSKKEDERIQALEELAYLLSDIDVARDFYVLKGWGALVGSAADLGNSPSSRALALEAMGTAVRNNSEFYGWADEGTMRAILENLGGDDASLAVKGVYGLGSMIRGNEMGRKKTKLKGVLGKIRKGWSQLDVEYRQELEKLADEALL</sequence>
<keyword evidence="2" id="KW-1185">Reference proteome</keyword>
<dbReference type="EMBL" id="BRXZ01004414">
    <property type="protein sequence ID" value="GMH48404.1"/>
    <property type="molecule type" value="Genomic_DNA"/>
</dbReference>
<dbReference type="InterPro" id="IPR050693">
    <property type="entry name" value="Hsp70_NEF-Inhibitors"/>
</dbReference>
<dbReference type="SUPFAM" id="SSF48371">
    <property type="entry name" value="ARM repeat"/>
    <property type="match status" value="1"/>
</dbReference>
<dbReference type="PANTHER" id="PTHR19316:SF18">
    <property type="entry name" value="HSP70-BINDING PROTEIN 1"/>
    <property type="match status" value="1"/>
</dbReference>
<dbReference type="GO" id="GO:0000774">
    <property type="term" value="F:adenyl-nucleotide exchange factor activity"/>
    <property type="evidence" value="ECO:0007669"/>
    <property type="project" value="TreeGrafter"/>
</dbReference>
<evidence type="ECO:0000313" key="2">
    <source>
        <dbReference type="Proteomes" id="UP001165082"/>
    </source>
</evidence>
<dbReference type="PANTHER" id="PTHR19316">
    <property type="entry name" value="PROTEIN FOLDING REGULATOR"/>
    <property type="match status" value="1"/>
</dbReference>
<dbReference type="OrthoDB" id="195523at2759"/>
<accession>A0A9W6Z6U9</accession>